<evidence type="ECO:0000313" key="3">
    <source>
        <dbReference type="Proteomes" id="UP000307173"/>
    </source>
</evidence>
<dbReference type="PANTHER" id="PTHR12835">
    <property type="entry name" value="BIOTIN PROTEIN LIGASE"/>
    <property type="match status" value="1"/>
</dbReference>
<reference evidence="2 3" key="1">
    <citation type="journal article" date="2019" name="Front. Genet.">
        <title>Whole-Genome Sequencing of the Opportunistic Yeast Pathogen Candida inconspicua Uncovers Its Hybrid Origin.</title>
        <authorList>
            <person name="Mixao V."/>
            <person name="Hansen A.P."/>
            <person name="Saus E."/>
            <person name="Boekhout T."/>
            <person name="Lass-Florl C."/>
            <person name="Gabaldon T."/>
        </authorList>
    </citation>
    <scope>NUCLEOTIDE SEQUENCE [LARGE SCALE GENOMIC DNA]</scope>
    <source>
        <strain evidence="2 3">CBS 180</strain>
    </source>
</reference>
<keyword evidence="3" id="KW-1185">Reference proteome</keyword>
<dbReference type="EMBL" id="SELW01000425">
    <property type="protein sequence ID" value="TID28040.1"/>
    <property type="molecule type" value="Genomic_DNA"/>
</dbReference>
<dbReference type="CDD" id="cd03144">
    <property type="entry name" value="GATase1_ScBLP_like"/>
    <property type="match status" value="1"/>
</dbReference>
<feature type="domain" description="BPL/LPL catalytic" evidence="1">
    <location>
        <begin position="367"/>
        <end position="591"/>
    </location>
</feature>
<comment type="caution">
    <text evidence="2">The sequence shown here is derived from an EMBL/GenBank/DDBJ whole genome shotgun (WGS) entry which is preliminary data.</text>
</comment>
<gene>
    <name evidence="2" type="ORF">CANINC_002721</name>
</gene>
<dbReference type="InterPro" id="IPR045864">
    <property type="entry name" value="aa-tRNA-synth_II/BPL/LPL"/>
</dbReference>
<evidence type="ECO:0000259" key="1">
    <source>
        <dbReference type="PROSITE" id="PS51733"/>
    </source>
</evidence>
<dbReference type="PANTHER" id="PTHR12835:SF5">
    <property type="entry name" value="BIOTIN--PROTEIN LIGASE"/>
    <property type="match status" value="1"/>
</dbReference>
<sequence length="664" mass="73928">MSKMNVLVYSGPGTTKFCVEQCLNTFKLLLYPFYSVSTASEKMLKDQPWESKTAVLVIPGGADLPICKLFKGEINDRIKRFVNKGGKFIGICSGGYYSSSRCEFEVGNKEMEVSGSRDLGFFPGICRGSVVKGFQYGTEKGTAATRIKVNSKLLPDAPEYVHLYTNGGGVFVDAQKYTNVDILATYDDEIDVKDETEGVKASSVLCSVGRGKALLFGTHPEFDPHLLNEDSDVPKFASILKTLRSTNKERIEFLRAAVKTLGLEVNEKEYERPILTPLYLCSVYPNSAVQLVEKMESVIGYQIENIMDVGSEKFEVLKSLSIPSTTHKINQDPELAIKQLVLCQHELPPKEYTPFFDLHAFKTNLIEAYKETNQNLTESSIGNTFIYGEVLTSTSVLMYSNFNLLQVLPSGFTITGTIQVAGKGRSGNNWVNPKGVLAVSTHHLIPITNSEISPIVFVQYLSAMAFTKAVLNYDIGYNEIPLKIKWPNDIYIMLPSFIGSKTTGDSKQVTHVKVGGILVNTNVVGKDYCLTVGSGLNLSNEAPTTSVNLVIDAMNKYNESIGNNKHLEAIKEEKLLAKYLAIYNEMFEKFKVNGFRPFLQDYYSMWFHSNQIVTLDGDKHAQICGITPDWGLLMAKDLKTGEMYQLQPDGNSFDMFNGLIFQKR</sequence>
<dbReference type="OrthoDB" id="10250105at2759"/>
<dbReference type="Pfam" id="PF09825">
    <property type="entry name" value="BPL_N"/>
    <property type="match status" value="1"/>
</dbReference>
<dbReference type="SUPFAM" id="SSF52317">
    <property type="entry name" value="Class I glutamine amidotransferase-like"/>
    <property type="match status" value="1"/>
</dbReference>
<name>A0A4T0X0J4_9ASCO</name>
<dbReference type="InterPro" id="IPR019197">
    <property type="entry name" value="Biotin-prot_ligase_N"/>
</dbReference>
<dbReference type="Pfam" id="PF03099">
    <property type="entry name" value="BPL_LplA_LipB"/>
    <property type="match status" value="1"/>
</dbReference>
<dbReference type="AlphaFoldDB" id="A0A4T0X0J4"/>
<protein>
    <recommendedName>
        <fullName evidence="1">BPL/LPL catalytic domain-containing protein</fullName>
    </recommendedName>
</protein>
<organism evidence="2 3">
    <name type="scientific">Pichia inconspicua</name>
    <dbReference type="NCBI Taxonomy" id="52247"/>
    <lineage>
        <taxon>Eukaryota</taxon>
        <taxon>Fungi</taxon>
        <taxon>Dikarya</taxon>
        <taxon>Ascomycota</taxon>
        <taxon>Saccharomycotina</taxon>
        <taxon>Pichiomycetes</taxon>
        <taxon>Pichiales</taxon>
        <taxon>Pichiaceae</taxon>
        <taxon>Pichia</taxon>
    </lineage>
</organism>
<evidence type="ECO:0000313" key="2">
    <source>
        <dbReference type="EMBL" id="TID28040.1"/>
    </source>
</evidence>
<dbReference type="STRING" id="52247.A0A4T0X0J4"/>
<dbReference type="PROSITE" id="PS51733">
    <property type="entry name" value="BPL_LPL_CATALYTIC"/>
    <property type="match status" value="1"/>
</dbReference>
<dbReference type="SUPFAM" id="SSF55681">
    <property type="entry name" value="Class II aaRS and biotin synthetases"/>
    <property type="match status" value="1"/>
</dbReference>
<dbReference type="Gene3D" id="3.40.50.880">
    <property type="match status" value="1"/>
</dbReference>
<proteinExistence type="predicted"/>
<accession>A0A4T0X0J4</accession>
<dbReference type="InterPro" id="IPR029062">
    <property type="entry name" value="Class_I_gatase-like"/>
</dbReference>
<dbReference type="Proteomes" id="UP000307173">
    <property type="component" value="Unassembled WGS sequence"/>
</dbReference>
<dbReference type="InterPro" id="IPR004143">
    <property type="entry name" value="BPL_LPL_catalytic"/>
</dbReference>
<dbReference type="GO" id="GO:0005737">
    <property type="term" value="C:cytoplasm"/>
    <property type="evidence" value="ECO:0007669"/>
    <property type="project" value="TreeGrafter"/>
</dbReference>
<dbReference type="GO" id="GO:0004077">
    <property type="term" value="F:biotin--[biotin carboxyl-carrier protein] ligase activity"/>
    <property type="evidence" value="ECO:0007669"/>
    <property type="project" value="TreeGrafter"/>
</dbReference>
<dbReference type="Gene3D" id="3.30.930.10">
    <property type="entry name" value="Bira Bifunctional Protein, Domain 2"/>
    <property type="match status" value="1"/>
</dbReference>